<keyword evidence="1" id="KW-0175">Coiled coil</keyword>
<dbReference type="InterPro" id="IPR013551">
    <property type="entry name" value="YicC-like_C"/>
</dbReference>
<proteinExistence type="predicted"/>
<evidence type="ECO:0000313" key="4">
    <source>
        <dbReference type="Proteomes" id="UP000886667"/>
    </source>
</evidence>
<comment type="caution">
    <text evidence="3">The sequence shown here is derived from an EMBL/GenBank/DDBJ whole genome shotgun (WGS) entry which is preliminary data.</text>
</comment>
<dbReference type="Proteomes" id="UP000886667">
    <property type="component" value="Unassembled WGS sequence"/>
</dbReference>
<dbReference type="AlphaFoldDB" id="A0A9E4KAA0"/>
<dbReference type="GO" id="GO:0004521">
    <property type="term" value="F:RNA endonuclease activity"/>
    <property type="evidence" value="ECO:0007669"/>
    <property type="project" value="InterPro"/>
</dbReference>
<evidence type="ECO:0000259" key="2">
    <source>
        <dbReference type="Pfam" id="PF08340"/>
    </source>
</evidence>
<evidence type="ECO:0000256" key="1">
    <source>
        <dbReference type="SAM" id="Coils"/>
    </source>
</evidence>
<feature type="non-terminal residue" evidence="3">
    <location>
        <position position="1"/>
    </location>
</feature>
<feature type="domain" description="Endoribonuclease YicC-like C-terminal" evidence="2">
    <location>
        <begin position="4"/>
        <end position="118"/>
    </location>
</feature>
<gene>
    <name evidence="3" type="ORF">JAZ07_03480</name>
</gene>
<protein>
    <submittedName>
        <fullName evidence="3">DUF1732 domain-containing protein</fullName>
    </submittedName>
</protein>
<name>A0A9E4KAA0_9GAMM</name>
<accession>A0A9E4KAA0</accession>
<organism evidence="3 4">
    <name type="scientific">Candidatus Thiodiazotropha taylori</name>
    <dbReference type="NCBI Taxonomy" id="2792791"/>
    <lineage>
        <taxon>Bacteria</taxon>
        <taxon>Pseudomonadati</taxon>
        <taxon>Pseudomonadota</taxon>
        <taxon>Gammaproteobacteria</taxon>
        <taxon>Chromatiales</taxon>
        <taxon>Sedimenticolaceae</taxon>
        <taxon>Candidatus Thiodiazotropha</taxon>
    </lineage>
</organism>
<evidence type="ECO:0000313" key="3">
    <source>
        <dbReference type="EMBL" id="MCG7945389.1"/>
    </source>
</evidence>
<dbReference type="EMBL" id="JAEPCM010000095">
    <property type="protein sequence ID" value="MCG7945389.1"/>
    <property type="molecule type" value="Genomic_DNA"/>
</dbReference>
<dbReference type="Pfam" id="PF08340">
    <property type="entry name" value="YicC-like_C"/>
    <property type="match status" value="1"/>
</dbReference>
<dbReference type="InterPro" id="IPR005229">
    <property type="entry name" value="YicC/YloC-like"/>
</dbReference>
<feature type="coiled-coil region" evidence="1">
    <location>
        <begin position="13"/>
        <end position="97"/>
    </location>
</feature>
<sequence>VRGLMPDVLEAVRSRIKDRLNEVMEELDESRVEQEMVLLAQRLDVDEELDRLETHIEEVRRVLGSDEPIGRRLDFLMQELNREANTLTSKSNSVEVTRSAVEMKVLIEQMREQVQNLE</sequence>
<dbReference type="PANTHER" id="PTHR30636">
    <property type="entry name" value="UPF0701 PROTEIN YICC"/>
    <property type="match status" value="1"/>
</dbReference>
<reference evidence="3" key="1">
    <citation type="journal article" date="2021" name="Proc. Natl. Acad. Sci. U.S.A.">
        <title>Global biogeography of chemosynthetic symbionts reveals both localized and globally distributed symbiont groups. .</title>
        <authorList>
            <person name="Osvatic J.T."/>
            <person name="Wilkins L.G.E."/>
            <person name="Leibrecht L."/>
            <person name="Leray M."/>
            <person name="Zauner S."/>
            <person name="Polzin J."/>
            <person name="Camacho Y."/>
            <person name="Gros O."/>
            <person name="van Gils J.A."/>
            <person name="Eisen J.A."/>
            <person name="Petersen J.M."/>
            <person name="Yuen B."/>
        </authorList>
    </citation>
    <scope>NUCLEOTIDE SEQUENCE</scope>
    <source>
        <strain evidence="3">MAGclacostrist064TRANS</strain>
    </source>
</reference>
<dbReference type="PANTHER" id="PTHR30636:SF3">
    <property type="entry name" value="UPF0701 PROTEIN YICC"/>
    <property type="match status" value="1"/>
</dbReference>